<reference evidence="3 4" key="1">
    <citation type="submission" date="2016-11" db="EMBL/GenBank/DDBJ databases">
        <title>Complete genome sequence of Sulfitobacter sp. AM1-D1, a toxic bacteria associated with marine dinoflagellate Alexandrium minutum in East China Sea.</title>
        <authorList>
            <person name="Yang Q."/>
            <person name="Zhang X."/>
            <person name="Tian X."/>
        </authorList>
    </citation>
    <scope>NUCLEOTIDE SEQUENCE [LARGE SCALE GENOMIC DNA]</scope>
    <source>
        <strain evidence="3 4">AM1-D1</strain>
    </source>
</reference>
<feature type="signal peptide" evidence="2">
    <location>
        <begin position="1"/>
        <end position="18"/>
    </location>
</feature>
<keyword evidence="2" id="KW-0732">Signal</keyword>
<accession>A0A1J0WHB9</accession>
<evidence type="ECO:0000313" key="4">
    <source>
        <dbReference type="Proteomes" id="UP000181897"/>
    </source>
</evidence>
<feature type="transmembrane region" description="Helical" evidence="1">
    <location>
        <begin position="34"/>
        <end position="53"/>
    </location>
</feature>
<dbReference type="KEGG" id="suam:BOO69_09935"/>
<keyword evidence="1" id="KW-0472">Membrane</keyword>
<proteinExistence type="predicted"/>
<evidence type="ECO:0000256" key="2">
    <source>
        <dbReference type="SAM" id="SignalP"/>
    </source>
</evidence>
<dbReference type="Proteomes" id="UP000181897">
    <property type="component" value="Chromosome"/>
</dbReference>
<gene>
    <name evidence="3" type="ORF">BOO69_09935</name>
</gene>
<protein>
    <submittedName>
        <fullName evidence="3">Uncharacterized protein</fullName>
    </submittedName>
</protein>
<dbReference type="EMBL" id="CP018076">
    <property type="protein sequence ID" value="APE43698.1"/>
    <property type="molecule type" value="Genomic_DNA"/>
</dbReference>
<keyword evidence="1" id="KW-1133">Transmembrane helix</keyword>
<dbReference type="STRING" id="1917485.BOO69_09935"/>
<evidence type="ECO:0000256" key="1">
    <source>
        <dbReference type="SAM" id="Phobius"/>
    </source>
</evidence>
<keyword evidence="1" id="KW-0812">Transmembrane</keyword>
<keyword evidence="4" id="KW-1185">Reference proteome</keyword>
<sequence length="61" mass="6445">MKHLMLLPALLLAPPALAHPGLHVAPHGAEWMPVFMGLALIVAAGAVALHGRVRARGRGRR</sequence>
<organism evidence="3 4">
    <name type="scientific">Sulfitobacter alexandrii</name>
    <dbReference type="NCBI Taxonomy" id="1917485"/>
    <lineage>
        <taxon>Bacteria</taxon>
        <taxon>Pseudomonadati</taxon>
        <taxon>Pseudomonadota</taxon>
        <taxon>Alphaproteobacteria</taxon>
        <taxon>Rhodobacterales</taxon>
        <taxon>Roseobacteraceae</taxon>
        <taxon>Sulfitobacter</taxon>
    </lineage>
</organism>
<evidence type="ECO:0000313" key="3">
    <source>
        <dbReference type="EMBL" id="APE43698.1"/>
    </source>
</evidence>
<name>A0A1J0WHB9_9RHOB</name>
<dbReference type="RefSeq" id="WP_071972033.1">
    <property type="nucleotide sequence ID" value="NZ_CP018076.1"/>
</dbReference>
<dbReference type="AlphaFoldDB" id="A0A1J0WHB9"/>
<feature type="chain" id="PRO_5009616852" evidence="2">
    <location>
        <begin position="19"/>
        <end position="61"/>
    </location>
</feature>